<dbReference type="GO" id="GO:0003746">
    <property type="term" value="F:translation elongation factor activity"/>
    <property type="evidence" value="ECO:0007669"/>
    <property type="project" value="UniProtKB-KW"/>
</dbReference>
<dbReference type="AlphaFoldDB" id="A0A841Q3Z0"/>
<proteinExistence type="predicted"/>
<dbReference type="Proteomes" id="UP000581688">
    <property type="component" value="Unassembled WGS sequence"/>
</dbReference>
<dbReference type="RefSeq" id="WP_174495800.1">
    <property type="nucleotide sequence ID" value="NZ_CADDWK010000004.1"/>
</dbReference>
<name>A0A841Q3Z0_9BACI</name>
<gene>
    <name evidence="2" type="ORF">HNQ94_001530</name>
</gene>
<evidence type="ECO:0000313" key="3">
    <source>
        <dbReference type="Proteomes" id="UP000581688"/>
    </source>
</evidence>
<reference evidence="2 3" key="1">
    <citation type="submission" date="2020-08" db="EMBL/GenBank/DDBJ databases">
        <title>Genomic Encyclopedia of Type Strains, Phase IV (KMG-IV): sequencing the most valuable type-strain genomes for metagenomic binning, comparative biology and taxonomic classification.</title>
        <authorList>
            <person name="Goeker M."/>
        </authorList>
    </citation>
    <scope>NUCLEOTIDE SEQUENCE [LARGE SCALE GENOMIC DNA]</scope>
    <source>
        <strain evidence="2 3">DSM 19612</strain>
    </source>
</reference>
<keyword evidence="3" id="KW-1185">Reference proteome</keyword>
<dbReference type="InterPro" id="IPR025874">
    <property type="entry name" value="DZR"/>
</dbReference>
<comment type="caution">
    <text evidence="2">The sequence shown here is derived from an EMBL/GenBank/DDBJ whole genome shotgun (WGS) entry which is preliminary data.</text>
</comment>
<organism evidence="2 3">
    <name type="scientific">Salirhabdus euzebyi</name>
    <dbReference type="NCBI Taxonomy" id="394506"/>
    <lineage>
        <taxon>Bacteria</taxon>
        <taxon>Bacillati</taxon>
        <taxon>Bacillota</taxon>
        <taxon>Bacilli</taxon>
        <taxon>Bacillales</taxon>
        <taxon>Bacillaceae</taxon>
        <taxon>Salirhabdus</taxon>
    </lineage>
</organism>
<feature type="domain" description="DZANK-type" evidence="1">
    <location>
        <begin position="105"/>
        <end position="156"/>
    </location>
</feature>
<accession>A0A841Q3Z0</accession>
<dbReference type="EMBL" id="JACHGH010000004">
    <property type="protein sequence ID" value="MBB6453082.1"/>
    <property type="molecule type" value="Genomic_DNA"/>
</dbReference>
<keyword evidence="2" id="KW-0251">Elongation factor</keyword>
<dbReference type="Pfam" id="PF12773">
    <property type="entry name" value="DZR"/>
    <property type="match status" value="1"/>
</dbReference>
<protein>
    <submittedName>
        <fullName evidence="2">RNA polymerase subunit RPABC4/transcription elongation factor Spt4</fullName>
    </submittedName>
</protein>
<keyword evidence="2" id="KW-0648">Protein biosynthesis</keyword>
<evidence type="ECO:0000259" key="1">
    <source>
        <dbReference type="Pfam" id="PF12773"/>
    </source>
</evidence>
<evidence type="ECO:0000313" key="2">
    <source>
        <dbReference type="EMBL" id="MBB6453082.1"/>
    </source>
</evidence>
<sequence length="161" mass="17741">MSNIDSKFTEGVSKLQGGLQQGKQKFQNAQEAQKVKRNIAHLSNQKGKLLIELGQALYFEYRKGAIVNEEITNRAAAIEELDVTLHQQLTLLNELTSSKDEGFACECGTSLSHADQFCPNCGTKVVKPEEEIKETKVCNSCSQEIPFDANFCNVCGSKAHS</sequence>